<keyword evidence="2" id="KW-1003">Cell membrane</keyword>
<evidence type="ECO:0000256" key="9">
    <source>
        <dbReference type="SAM" id="Phobius"/>
    </source>
</evidence>
<gene>
    <name evidence="11" type="primary">ADORA2B</name>
    <name evidence="11" type="ORF">Ciccas_004839</name>
</gene>
<evidence type="ECO:0000313" key="12">
    <source>
        <dbReference type="Proteomes" id="UP001626550"/>
    </source>
</evidence>
<keyword evidence="8" id="KW-0807">Transducer</keyword>
<feature type="transmembrane region" description="Helical" evidence="9">
    <location>
        <begin position="139"/>
        <end position="163"/>
    </location>
</feature>
<feature type="transmembrane region" description="Helical" evidence="9">
    <location>
        <begin position="231"/>
        <end position="249"/>
    </location>
</feature>
<evidence type="ECO:0000259" key="10">
    <source>
        <dbReference type="PROSITE" id="PS50262"/>
    </source>
</evidence>
<keyword evidence="7 11" id="KW-0675">Receptor</keyword>
<dbReference type="InterPro" id="IPR000276">
    <property type="entry name" value="GPCR_Rhodpsn"/>
</dbReference>
<evidence type="ECO:0000256" key="3">
    <source>
        <dbReference type="ARBA" id="ARBA00022692"/>
    </source>
</evidence>
<proteinExistence type="predicted"/>
<reference evidence="11 12" key="1">
    <citation type="submission" date="2024-11" db="EMBL/GenBank/DDBJ databases">
        <title>Adaptive evolution of stress response genes in parasites aligns with host niche diversity.</title>
        <authorList>
            <person name="Hahn C."/>
            <person name="Resl P."/>
        </authorList>
    </citation>
    <scope>NUCLEOTIDE SEQUENCE [LARGE SCALE GENOMIC DNA]</scope>
    <source>
        <strain evidence="11">EGGRZ-B1_66</strain>
        <tissue evidence="11">Body</tissue>
    </source>
</reference>
<feature type="transmembrane region" description="Helical" evidence="9">
    <location>
        <begin position="300"/>
        <end position="320"/>
    </location>
</feature>
<dbReference type="GO" id="GO:0005886">
    <property type="term" value="C:plasma membrane"/>
    <property type="evidence" value="ECO:0007669"/>
    <property type="project" value="UniProtKB-SubCell"/>
</dbReference>
<feature type="transmembrane region" description="Helical" evidence="9">
    <location>
        <begin position="192"/>
        <end position="210"/>
    </location>
</feature>
<feature type="transmembrane region" description="Helical" evidence="9">
    <location>
        <begin position="453"/>
        <end position="471"/>
    </location>
</feature>
<feature type="transmembrane region" description="Helical" evidence="9">
    <location>
        <begin position="402"/>
        <end position="421"/>
    </location>
</feature>
<evidence type="ECO:0000256" key="1">
    <source>
        <dbReference type="ARBA" id="ARBA00004651"/>
    </source>
</evidence>
<comment type="caution">
    <text evidence="11">The sequence shown here is derived from an EMBL/GenBank/DDBJ whole genome shotgun (WGS) entry which is preliminary data.</text>
</comment>
<dbReference type="AlphaFoldDB" id="A0ABD2QB69"/>
<evidence type="ECO:0000256" key="7">
    <source>
        <dbReference type="ARBA" id="ARBA00023170"/>
    </source>
</evidence>
<keyword evidence="12" id="KW-1185">Reference proteome</keyword>
<dbReference type="SUPFAM" id="SSF81321">
    <property type="entry name" value="Family A G protein-coupled receptor-like"/>
    <property type="match status" value="1"/>
</dbReference>
<evidence type="ECO:0000256" key="8">
    <source>
        <dbReference type="ARBA" id="ARBA00023224"/>
    </source>
</evidence>
<keyword evidence="5" id="KW-0297">G-protein coupled receptor</keyword>
<dbReference type="PRINTS" id="PR00237">
    <property type="entry name" value="GPCRRHODOPSN"/>
</dbReference>
<dbReference type="Gene3D" id="1.20.1070.10">
    <property type="entry name" value="Rhodopsin 7-helix transmembrane proteins"/>
    <property type="match status" value="1"/>
</dbReference>
<dbReference type="PANTHER" id="PTHR24249">
    <property type="entry name" value="HISTAMINE RECEPTOR-RELATED G-PROTEIN COUPLED RECEPTOR"/>
    <property type="match status" value="1"/>
</dbReference>
<sequence>MLTGSARADDENVIGDKAILIFLAVMITVCLFENLFLMLLTVGKLNHHCRMLKERRLFNNSTSITPGRRSSEMILSETRPSNQVQSVYSEETESLETCINCKEPVLRLRPTEKMVFCCKVKRDWVVSPNSAFGRFTRYYFGNLCFANLLLAVFALPSTLMVSLNLGFQQALSNETKTSKNQLSNEMCTCIEVAVTTLVMAMIVCLVQLTFDRLLAIIKPFHYDKIMTKKRAIIFIVLGWIFCFVVNIMPDVIKDKLLFPGNKNDSHDSDPEHKSNLSHTELSKCFYLGQHDNSGGHKYSVFFYFSLVYLFPILFMIISYVKLYTTALRLSRGGLPKIGKCAALPNGSSFEKEVEQVHRSKCMWNCCKAKECQKSVTGQNPQASPPKGKLTARIGEAKATLRAFWLVFTFSFLTFPYFFIMLRTEIMSEKSNYKEMSHEEIELQQHKMDYLRKAGMFLLYVNAVVTPTVYAYKDRVLRSRFCSVFFDSSQFSLDDEELSISPSQSRICAKCQSSTNRKRRRGSHLLS</sequence>
<keyword evidence="3 9" id="KW-0812">Transmembrane</keyword>
<keyword evidence="4 9" id="KW-1133">Transmembrane helix</keyword>
<dbReference type="GO" id="GO:0004930">
    <property type="term" value="F:G protein-coupled receptor activity"/>
    <property type="evidence" value="ECO:0007669"/>
    <property type="project" value="UniProtKB-KW"/>
</dbReference>
<organism evidence="11 12">
    <name type="scientific">Cichlidogyrus casuarinus</name>
    <dbReference type="NCBI Taxonomy" id="1844966"/>
    <lineage>
        <taxon>Eukaryota</taxon>
        <taxon>Metazoa</taxon>
        <taxon>Spiralia</taxon>
        <taxon>Lophotrochozoa</taxon>
        <taxon>Platyhelminthes</taxon>
        <taxon>Monogenea</taxon>
        <taxon>Monopisthocotylea</taxon>
        <taxon>Dactylogyridea</taxon>
        <taxon>Ancyrocephalidae</taxon>
        <taxon>Cichlidogyrus</taxon>
    </lineage>
</organism>
<comment type="subcellular location">
    <subcellularLocation>
        <location evidence="1">Cell membrane</location>
        <topology evidence="1">Multi-pass membrane protein</topology>
    </subcellularLocation>
</comment>
<dbReference type="CDD" id="cd00637">
    <property type="entry name" value="7tm_classA_rhodopsin-like"/>
    <property type="match status" value="1"/>
</dbReference>
<evidence type="ECO:0000313" key="11">
    <source>
        <dbReference type="EMBL" id="KAL3316512.1"/>
    </source>
</evidence>
<feature type="transmembrane region" description="Helical" evidence="9">
    <location>
        <begin position="20"/>
        <end position="43"/>
    </location>
</feature>
<protein>
    <submittedName>
        <fullName evidence="11">Adenosine receptor A2b</fullName>
    </submittedName>
</protein>
<keyword evidence="6 9" id="KW-0472">Membrane</keyword>
<name>A0ABD2QB69_9PLAT</name>
<dbReference type="InterPro" id="IPR017452">
    <property type="entry name" value="GPCR_Rhodpsn_7TM"/>
</dbReference>
<dbReference type="Pfam" id="PF00001">
    <property type="entry name" value="7tm_1"/>
    <property type="match status" value="1"/>
</dbReference>
<evidence type="ECO:0000256" key="4">
    <source>
        <dbReference type="ARBA" id="ARBA00022989"/>
    </source>
</evidence>
<dbReference type="PROSITE" id="PS50262">
    <property type="entry name" value="G_PROTEIN_RECEP_F1_2"/>
    <property type="match status" value="1"/>
</dbReference>
<feature type="domain" description="G-protein coupled receptors family 1 profile" evidence="10">
    <location>
        <begin position="136"/>
        <end position="469"/>
    </location>
</feature>
<evidence type="ECO:0000256" key="6">
    <source>
        <dbReference type="ARBA" id="ARBA00023136"/>
    </source>
</evidence>
<dbReference type="InterPro" id="IPR050569">
    <property type="entry name" value="TAAR"/>
</dbReference>
<accession>A0ABD2QB69</accession>
<evidence type="ECO:0000256" key="2">
    <source>
        <dbReference type="ARBA" id="ARBA00022475"/>
    </source>
</evidence>
<dbReference type="EMBL" id="JBJKFK010000528">
    <property type="protein sequence ID" value="KAL3316512.1"/>
    <property type="molecule type" value="Genomic_DNA"/>
</dbReference>
<evidence type="ECO:0000256" key="5">
    <source>
        <dbReference type="ARBA" id="ARBA00023040"/>
    </source>
</evidence>
<dbReference type="Proteomes" id="UP001626550">
    <property type="component" value="Unassembled WGS sequence"/>
</dbReference>